<gene>
    <name evidence="2" type="ORF">AEK19_MT2128</name>
</gene>
<accession>A0A1Y0B4L8</accession>
<dbReference type="AlphaFoldDB" id="A0A1Y0B4L8"/>
<organism evidence="2">
    <name type="scientific">Utricularia reniformis</name>
    <dbReference type="NCBI Taxonomy" id="192314"/>
    <lineage>
        <taxon>Eukaryota</taxon>
        <taxon>Viridiplantae</taxon>
        <taxon>Streptophyta</taxon>
        <taxon>Embryophyta</taxon>
        <taxon>Tracheophyta</taxon>
        <taxon>Spermatophyta</taxon>
        <taxon>Magnoliopsida</taxon>
        <taxon>eudicotyledons</taxon>
        <taxon>Gunneridae</taxon>
        <taxon>Pentapetalae</taxon>
        <taxon>asterids</taxon>
        <taxon>lamiids</taxon>
        <taxon>Lamiales</taxon>
        <taxon>Lentibulariaceae</taxon>
        <taxon>Utricularia</taxon>
    </lineage>
</organism>
<sequence length="62" mass="6839">MHMNATTLMLSISPSQNRPRRSQSHIHSEGEARKGTSVFTPLLQIPVLYSSSTFPDILNEGA</sequence>
<name>A0A1Y0B4L8_9LAMI</name>
<evidence type="ECO:0000313" key="2">
    <source>
        <dbReference type="EMBL" id="ART32279.1"/>
    </source>
</evidence>
<keyword evidence="2" id="KW-0496">Mitochondrion</keyword>
<geneLocation type="mitochondrion" evidence="2"/>
<protein>
    <submittedName>
        <fullName evidence="2">Uncharacterized protein</fullName>
    </submittedName>
</protein>
<proteinExistence type="predicted"/>
<reference evidence="2" key="1">
    <citation type="submission" date="2017-03" db="EMBL/GenBank/DDBJ databases">
        <title>The mitochondrial genome of the carnivorous plant Utricularia reniformis (Lentibulariaceae): structure, comparative analysis and evolutionary landmarks.</title>
        <authorList>
            <person name="Silva S.R."/>
            <person name="Alvarenga D.O."/>
            <person name="Michael T.P."/>
            <person name="Miranda V.F.O."/>
            <person name="Varani A.M."/>
        </authorList>
    </citation>
    <scope>NUCLEOTIDE SEQUENCE</scope>
</reference>
<dbReference type="EMBL" id="KY774314">
    <property type="protein sequence ID" value="ART32279.1"/>
    <property type="molecule type" value="Genomic_DNA"/>
</dbReference>
<feature type="compositionally biased region" description="Polar residues" evidence="1">
    <location>
        <begin position="1"/>
        <end position="10"/>
    </location>
</feature>
<evidence type="ECO:0000256" key="1">
    <source>
        <dbReference type="SAM" id="MobiDB-lite"/>
    </source>
</evidence>
<feature type="region of interest" description="Disordered" evidence="1">
    <location>
        <begin position="1"/>
        <end position="35"/>
    </location>
</feature>